<dbReference type="AlphaFoldDB" id="A0A5C7FNN2"/>
<dbReference type="RefSeq" id="WP_147932472.1">
    <property type="nucleotide sequence ID" value="NZ_VOXD01000040.1"/>
</dbReference>
<keyword evidence="4" id="KW-1185">Reference proteome</keyword>
<feature type="domain" description="Tail specific protease" evidence="2">
    <location>
        <begin position="227"/>
        <end position="440"/>
    </location>
</feature>
<proteinExistence type="predicted"/>
<dbReference type="GO" id="GO:0004175">
    <property type="term" value="F:endopeptidase activity"/>
    <property type="evidence" value="ECO:0007669"/>
    <property type="project" value="TreeGrafter"/>
</dbReference>
<reference evidence="3 4" key="1">
    <citation type="submission" date="2019-08" db="EMBL/GenBank/DDBJ databases">
        <title>Lewinella sp. strain SSH13 Genome sequencing and assembly.</title>
        <authorList>
            <person name="Kim I."/>
        </authorList>
    </citation>
    <scope>NUCLEOTIDE SEQUENCE [LARGE SCALE GENOMIC DNA]</scope>
    <source>
        <strain evidence="3 4">SSH13</strain>
    </source>
</reference>
<feature type="chain" id="PRO_5022856136" description="Tail specific protease domain-containing protein" evidence="1">
    <location>
        <begin position="20"/>
        <end position="490"/>
    </location>
</feature>
<organism evidence="3 4">
    <name type="scientific">Neolewinella aurantiaca</name>
    <dbReference type="NCBI Taxonomy" id="2602767"/>
    <lineage>
        <taxon>Bacteria</taxon>
        <taxon>Pseudomonadati</taxon>
        <taxon>Bacteroidota</taxon>
        <taxon>Saprospiria</taxon>
        <taxon>Saprospirales</taxon>
        <taxon>Lewinellaceae</taxon>
        <taxon>Neolewinella</taxon>
    </lineage>
</organism>
<dbReference type="InterPro" id="IPR029045">
    <property type="entry name" value="ClpP/crotonase-like_dom_sf"/>
</dbReference>
<evidence type="ECO:0000259" key="2">
    <source>
        <dbReference type="Pfam" id="PF03572"/>
    </source>
</evidence>
<comment type="caution">
    <text evidence="3">The sequence shown here is derived from an EMBL/GenBank/DDBJ whole genome shotgun (WGS) entry which is preliminary data.</text>
</comment>
<dbReference type="GO" id="GO:0030288">
    <property type="term" value="C:outer membrane-bounded periplasmic space"/>
    <property type="evidence" value="ECO:0007669"/>
    <property type="project" value="TreeGrafter"/>
</dbReference>
<keyword evidence="1" id="KW-0732">Signal</keyword>
<evidence type="ECO:0000256" key="1">
    <source>
        <dbReference type="SAM" id="SignalP"/>
    </source>
</evidence>
<dbReference type="OrthoDB" id="6397760at2"/>
<dbReference type="PANTHER" id="PTHR32060:SF30">
    <property type="entry name" value="CARBOXY-TERMINAL PROCESSING PROTEASE CTPA"/>
    <property type="match status" value="1"/>
</dbReference>
<dbReference type="Pfam" id="PF03572">
    <property type="entry name" value="Peptidase_S41"/>
    <property type="match status" value="1"/>
</dbReference>
<dbReference type="Gene3D" id="3.90.226.10">
    <property type="entry name" value="2-enoyl-CoA Hydratase, Chain A, domain 1"/>
    <property type="match status" value="1"/>
</dbReference>
<feature type="signal peptide" evidence="1">
    <location>
        <begin position="1"/>
        <end position="19"/>
    </location>
</feature>
<gene>
    <name evidence="3" type="ORF">FUA23_19595</name>
</gene>
<dbReference type="PANTHER" id="PTHR32060">
    <property type="entry name" value="TAIL-SPECIFIC PROTEASE"/>
    <property type="match status" value="1"/>
</dbReference>
<evidence type="ECO:0000313" key="4">
    <source>
        <dbReference type="Proteomes" id="UP000321907"/>
    </source>
</evidence>
<dbReference type="InterPro" id="IPR005151">
    <property type="entry name" value="Tail-specific_protease"/>
</dbReference>
<dbReference type="GO" id="GO:0006508">
    <property type="term" value="P:proteolysis"/>
    <property type="evidence" value="ECO:0007669"/>
    <property type="project" value="InterPro"/>
</dbReference>
<dbReference type="GO" id="GO:0008236">
    <property type="term" value="F:serine-type peptidase activity"/>
    <property type="evidence" value="ECO:0007669"/>
    <property type="project" value="InterPro"/>
</dbReference>
<sequence>MKNVLTFLLLCCFPFFGSAQDLTKTIVGQDMARIIRAFEIYHTNAYHYADSAAIAAYRDELLAALPAAPTKMEAYRALNQLVCAFGDGHSRLWDQEVRTAYQSAGGTYFPLAIDVRENGLFVRRAFGAAGEDLVGQEITAINGRPGHEITAALSAHASRETPALDRVLLSNDFPRYFWLAYGDGPVAYNITLNDGSVRSLQGVERAATLRKDTDGPVVETKLLTDEVAYLRIRHFEGAPKTFGGYFKDAFETINDSGAKSLILDLRGHDGGDSRVGARLARYLSPEPFRTFAYSEWKVTPAFRENFKNLYLPGGVQWAMPVLKLLNPHLKAIFSATDNENARVEYPIIKPYGQARAFSGEVILLMDGNTFSAGTCFAALFKDYRMGTIIGQESGNLANFHADGLIRVGLESFRGNVQISNSYLVRPNGNEAATPVQPDIALDPATDALSYALEHLVGRNAAARRRCAFSGKTVFAPASAPDDCWHCPGAD</sequence>
<protein>
    <recommendedName>
        <fullName evidence="2">Tail specific protease domain-containing protein</fullName>
    </recommendedName>
</protein>
<evidence type="ECO:0000313" key="3">
    <source>
        <dbReference type="EMBL" id="TXF86325.1"/>
    </source>
</evidence>
<dbReference type="EMBL" id="VOXD01000040">
    <property type="protein sequence ID" value="TXF86325.1"/>
    <property type="molecule type" value="Genomic_DNA"/>
</dbReference>
<dbReference type="GO" id="GO:0007165">
    <property type="term" value="P:signal transduction"/>
    <property type="evidence" value="ECO:0007669"/>
    <property type="project" value="TreeGrafter"/>
</dbReference>
<dbReference type="Proteomes" id="UP000321907">
    <property type="component" value="Unassembled WGS sequence"/>
</dbReference>
<dbReference type="SUPFAM" id="SSF52096">
    <property type="entry name" value="ClpP/crotonase"/>
    <property type="match status" value="1"/>
</dbReference>
<name>A0A5C7FNN2_9BACT</name>
<accession>A0A5C7FNN2</accession>